<gene>
    <name evidence="3" type="ORF">B1R32_1481</name>
</gene>
<accession>A0A2S8SNL7</accession>
<dbReference type="EMBL" id="NIGF01000048">
    <property type="protein sequence ID" value="PQV62378.1"/>
    <property type="molecule type" value="Genomic_DNA"/>
</dbReference>
<comment type="caution">
    <text evidence="3">The sequence shown here is derived from an EMBL/GenBank/DDBJ whole genome shotgun (WGS) entry which is preliminary data.</text>
</comment>
<reference evidence="3 4" key="1">
    <citation type="journal article" date="2018" name="Syst. Appl. Microbiol.">
        <title>Abditibacterium utsteinense sp. nov., the first cultivated member of candidate phylum FBP, isolated from ice-free Antarctic soil samples.</title>
        <authorList>
            <person name="Tahon G."/>
            <person name="Tytgat B."/>
            <person name="Lebbe L."/>
            <person name="Carlier A."/>
            <person name="Willems A."/>
        </authorList>
    </citation>
    <scope>NUCLEOTIDE SEQUENCE [LARGE SCALE GENOMIC DNA]</scope>
    <source>
        <strain evidence="3 4">LMG 29911</strain>
    </source>
</reference>
<dbReference type="OrthoDB" id="111809at2"/>
<dbReference type="Pfam" id="PF13340">
    <property type="entry name" value="DUF4096"/>
    <property type="match status" value="1"/>
</dbReference>
<dbReference type="NCBIfam" id="NF033580">
    <property type="entry name" value="transpos_IS5_3"/>
    <property type="match status" value="1"/>
</dbReference>
<proteinExistence type="predicted"/>
<dbReference type="RefSeq" id="WP_106381449.1">
    <property type="nucleotide sequence ID" value="NZ_NIGF01000048.1"/>
</dbReference>
<evidence type="ECO:0000259" key="2">
    <source>
        <dbReference type="Pfam" id="PF13340"/>
    </source>
</evidence>
<dbReference type="GO" id="GO:0006313">
    <property type="term" value="P:DNA transposition"/>
    <property type="evidence" value="ECO:0007669"/>
    <property type="project" value="InterPro"/>
</dbReference>
<evidence type="ECO:0000313" key="3">
    <source>
        <dbReference type="EMBL" id="PQV62378.1"/>
    </source>
</evidence>
<dbReference type="GO" id="GO:0003677">
    <property type="term" value="F:DNA binding"/>
    <property type="evidence" value="ECO:0007669"/>
    <property type="project" value="InterPro"/>
</dbReference>
<dbReference type="InParanoid" id="A0A2S8SNL7"/>
<evidence type="ECO:0000259" key="1">
    <source>
        <dbReference type="Pfam" id="PF01609"/>
    </source>
</evidence>
<dbReference type="GO" id="GO:0004803">
    <property type="term" value="F:transposase activity"/>
    <property type="evidence" value="ECO:0007669"/>
    <property type="project" value="InterPro"/>
</dbReference>
<dbReference type="Pfam" id="PF01609">
    <property type="entry name" value="DDE_Tnp_1"/>
    <property type="match status" value="1"/>
</dbReference>
<dbReference type="AlphaFoldDB" id="A0A2S8SNL7"/>
<feature type="domain" description="Insertion element IS402-like" evidence="2">
    <location>
        <begin position="10"/>
        <end position="82"/>
    </location>
</feature>
<sequence length="277" mass="31373">MIRKSYPSDVSDEEWEFVVPYLTLMTPDAPQRHHDLREVFNALRWLVRTGSPWRYLPNDLPRWDVVYRQTQRWINAQVFEAIAHDLRVLLREAAGKNAAPSAVIFDSRTLQSTPESGHRAGMNVHKARKGTKVHAAVDTLGHLLALCVTPANQGDRSQVEALCDEALCDEALCDAALCDAVQEVTGHEVDVAFVDGGYSGAEVEKEAAKHKTKLRVVKVQKAKKGFVLLPKRWVVERSFAWVSRFRRLAKDYERLPETVKSLHILAFVTLMLTNCFQ</sequence>
<name>A0A2S8SNL7_9BACT</name>
<dbReference type="Proteomes" id="UP000237684">
    <property type="component" value="Unassembled WGS sequence"/>
</dbReference>
<dbReference type="InterPro" id="IPR002559">
    <property type="entry name" value="Transposase_11"/>
</dbReference>
<protein>
    <submittedName>
        <fullName evidence="3">Transposase</fullName>
    </submittedName>
</protein>
<keyword evidence="4" id="KW-1185">Reference proteome</keyword>
<dbReference type="PANTHER" id="PTHR30007:SF0">
    <property type="entry name" value="TRANSPOSASE"/>
    <property type="match status" value="1"/>
</dbReference>
<organism evidence="3 4">
    <name type="scientific">Abditibacterium utsteinense</name>
    <dbReference type="NCBI Taxonomy" id="1960156"/>
    <lineage>
        <taxon>Bacteria</taxon>
        <taxon>Pseudomonadati</taxon>
        <taxon>Abditibacteriota</taxon>
        <taxon>Abditibacteriia</taxon>
        <taxon>Abditibacteriales</taxon>
        <taxon>Abditibacteriaceae</taxon>
        <taxon>Abditibacterium</taxon>
    </lineage>
</organism>
<dbReference type="PANTHER" id="PTHR30007">
    <property type="entry name" value="PHP DOMAIN PROTEIN"/>
    <property type="match status" value="1"/>
</dbReference>
<dbReference type="InterPro" id="IPR025161">
    <property type="entry name" value="IS402-like_dom"/>
</dbReference>
<feature type="domain" description="Transposase IS4-like" evidence="1">
    <location>
        <begin position="100"/>
        <end position="269"/>
    </location>
</feature>
<evidence type="ECO:0000313" key="4">
    <source>
        <dbReference type="Proteomes" id="UP000237684"/>
    </source>
</evidence>